<sequence length="26" mass="3031">MDIRIMKQVPKVIFGRGSFKKLPEVL</sequence>
<name>A0A382Y3F9_9ZZZZ</name>
<evidence type="ECO:0000313" key="1">
    <source>
        <dbReference type="EMBL" id="SVD77579.1"/>
    </source>
</evidence>
<reference evidence="1" key="1">
    <citation type="submission" date="2018-05" db="EMBL/GenBank/DDBJ databases">
        <authorList>
            <person name="Lanie J.A."/>
            <person name="Ng W.-L."/>
            <person name="Kazmierczak K.M."/>
            <person name="Andrzejewski T.M."/>
            <person name="Davidsen T.M."/>
            <person name="Wayne K.J."/>
            <person name="Tettelin H."/>
            <person name="Glass J.I."/>
            <person name="Rusch D."/>
            <person name="Podicherti R."/>
            <person name="Tsui H.-C.T."/>
            <person name="Winkler M.E."/>
        </authorList>
    </citation>
    <scope>NUCLEOTIDE SEQUENCE</scope>
</reference>
<feature type="non-terminal residue" evidence="1">
    <location>
        <position position="26"/>
    </location>
</feature>
<accession>A0A382Y3F9</accession>
<dbReference type="AlphaFoldDB" id="A0A382Y3F9"/>
<gene>
    <name evidence="1" type="ORF">METZ01_LOCUS430433</name>
</gene>
<proteinExistence type="predicted"/>
<organism evidence="1">
    <name type="scientific">marine metagenome</name>
    <dbReference type="NCBI Taxonomy" id="408172"/>
    <lineage>
        <taxon>unclassified sequences</taxon>
        <taxon>metagenomes</taxon>
        <taxon>ecological metagenomes</taxon>
    </lineage>
</organism>
<protein>
    <submittedName>
        <fullName evidence="1">Uncharacterized protein</fullName>
    </submittedName>
</protein>
<dbReference type="EMBL" id="UINC01172484">
    <property type="protein sequence ID" value="SVD77579.1"/>
    <property type="molecule type" value="Genomic_DNA"/>
</dbReference>